<proteinExistence type="predicted"/>
<keyword evidence="3" id="KW-1185">Reference proteome</keyword>
<evidence type="ECO:0000313" key="3">
    <source>
        <dbReference type="Proteomes" id="UP001145021"/>
    </source>
</evidence>
<dbReference type="Proteomes" id="UP001145021">
    <property type="component" value="Unassembled WGS sequence"/>
</dbReference>
<evidence type="ECO:0000313" key="2">
    <source>
        <dbReference type="EMBL" id="KAJ1648598.1"/>
    </source>
</evidence>
<accession>A0A9W7XQX4</accession>
<feature type="compositionally biased region" description="Basic and acidic residues" evidence="1">
    <location>
        <begin position="90"/>
        <end position="101"/>
    </location>
</feature>
<gene>
    <name evidence="2" type="ORF">LPJ64_000180</name>
</gene>
<protein>
    <submittedName>
        <fullName evidence="2">Uncharacterized protein</fullName>
    </submittedName>
</protein>
<name>A0A9W7XQX4_9FUNG</name>
<feature type="compositionally biased region" description="Basic residues" evidence="1">
    <location>
        <begin position="169"/>
        <end position="186"/>
    </location>
</feature>
<feature type="region of interest" description="Disordered" evidence="1">
    <location>
        <begin position="81"/>
        <end position="121"/>
    </location>
</feature>
<feature type="compositionally biased region" description="Basic and acidic residues" evidence="1">
    <location>
        <begin position="142"/>
        <end position="168"/>
    </location>
</feature>
<sequence>MSQTAGLAGFYQRAHGTKEAEAETEANIYFAAAENDGLGWEPGPGPGILDPMYTINRRNEEKNEANRDMFFKRLKTRADKEASLAIPGVGREKQESKEAILDQHGQSSTGTSAAIEPQKKPVVFNGMRFGFGMMKLATKTDSTGEKTSEKGKEIIKESSRCCDAESEKKSKKSIKDKKDKKKRKHK</sequence>
<dbReference type="EMBL" id="JANBOH010000003">
    <property type="protein sequence ID" value="KAJ1648598.1"/>
    <property type="molecule type" value="Genomic_DNA"/>
</dbReference>
<reference evidence="2" key="1">
    <citation type="submission" date="2022-07" db="EMBL/GenBank/DDBJ databases">
        <title>Phylogenomic reconstructions and comparative analyses of Kickxellomycotina fungi.</title>
        <authorList>
            <person name="Reynolds N.K."/>
            <person name="Stajich J.E."/>
            <person name="Barry K."/>
            <person name="Grigoriev I.V."/>
            <person name="Crous P."/>
            <person name="Smith M.E."/>
        </authorList>
    </citation>
    <scope>NUCLEOTIDE SEQUENCE</scope>
    <source>
        <strain evidence="2">NBRC 105413</strain>
    </source>
</reference>
<feature type="region of interest" description="Disordered" evidence="1">
    <location>
        <begin position="137"/>
        <end position="186"/>
    </location>
</feature>
<comment type="caution">
    <text evidence="2">The sequence shown here is derived from an EMBL/GenBank/DDBJ whole genome shotgun (WGS) entry which is preliminary data.</text>
</comment>
<dbReference type="AlphaFoldDB" id="A0A9W7XQX4"/>
<evidence type="ECO:0000256" key="1">
    <source>
        <dbReference type="SAM" id="MobiDB-lite"/>
    </source>
</evidence>
<organism evidence="2 3">
    <name type="scientific">Coemansia asiatica</name>
    <dbReference type="NCBI Taxonomy" id="1052880"/>
    <lineage>
        <taxon>Eukaryota</taxon>
        <taxon>Fungi</taxon>
        <taxon>Fungi incertae sedis</taxon>
        <taxon>Zoopagomycota</taxon>
        <taxon>Kickxellomycotina</taxon>
        <taxon>Kickxellomycetes</taxon>
        <taxon>Kickxellales</taxon>
        <taxon>Kickxellaceae</taxon>
        <taxon>Coemansia</taxon>
    </lineage>
</organism>